<dbReference type="PRINTS" id="PR00463">
    <property type="entry name" value="EP450I"/>
</dbReference>
<feature type="binding site" description="axial binding residue" evidence="17">
    <location>
        <position position="407"/>
    </location>
    <ligand>
        <name>heme</name>
        <dbReference type="ChEBI" id="CHEBI:30413"/>
    </ligand>
    <ligandPart>
        <name>Fe</name>
        <dbReference type="ChEBI" id="CHEBI:18248"/>
    </ligandPart>
</feature>
<dbReference type="PROSITE" id="PS51384">
    <property type="entry name" value="FAD_FR"/>
    <property type="match status" value="1"/>
</dbReference>
<dbReference type="InterPro" id="IPR003097">
    <property type="entry name" value="CysJ-like_FAD-binding"/>
</dbReference>
<dbReference type="Pfam" id="PF00258">
    <property type="entry name" value="Flavodoxin_1"/>
    <property type="match status" value="1"/>
</dbReference>
<dbReference type="FunFam" id="2.40.30.10:FF:000198">
    <property type="entry name" value="Bifunctional cytochrome P450/NADPH--P450 reductase"/>
    <property type="match status" value="1"/>
</dbReference>
<feature type="domain" description="FAD-binding FR-type" evidence="19">
    <location>
        <begin position="677"/>
        <end position="906"/>
    </location>
</feature>
<dbReference type="InterPro" id="IPR002401">
    <property type="entry name" value="Cyt_P450_E_grp-I"/>
</dbReference>
<evidence type="ECO:0000313" key="20">
    <source>
        <dbReference type="EMBL" id="RGP66189.1"/>
    </source>
</evidence>
<evidence type="ECO:0000256" key="14">
    <source>
        <dbReference type="ARBA" id="ARBA00047827"/>
    </source>
</evidence>
<dbReference type="CDD" id="cd06206">
    <property type="entry name" value="bifunctional_CYPOR"/>
    <property type="match status" value="1"/>
</dbReference>
<dbReference type="InterPro" id="IPR023206">
    <property type="entry name" value="Bifunctional_P450_P450_red"/>
</dbReference>
<evidence type="ECO:0000256" key="8">
    <source>
        <dbReference type="ARBA" id="ARBA00022827"/>
    </source>
</evidence>
<dbReference type="InterPro" id="IPR036396">
    <property type="entry name" value="Cyt_P450_sf"/>
</dbReference>
<dbReference type="EMBL" id="PXOF01000096">
    <property type="protein sequence ID" value="RGP66189.1"/>
    <property type="molecule type" value="Genomic_DNA"/>
</dbReference>
<keyword evidence="7 16" id="KW-0479">Metal-binding</keyword>
<dbReference type="GO" id="GO:0005506">
    <property type="term" value="F:iron ion binding"/>
    <property type="evidence" value="ECO:0007669"/>
    <property type="project" value="UniProtKB-UniRule"/>
</dbReference>
<evidence type="ECO:0000256" key="10">
    <source>
        <dbReference type="ARBA" id="ARBA00022982"/>
    </source>
</evidence>
<keyword evidence="5 16" id="KW-0285">Flavoprotein</keyword>
<dbReference type="SUPFAM" id="SSF52218">
    <property type="entry name" value="Flavoproteins"/>
    <property type="match status" value="1"/>
</dbReference>
<dbReference type="STRING" id="5514.A0A395S2A9"/>
<dbReference type="InterPro" id="IPR001128">
    <property type="entry name" value="Cyt_P450"/>
</dbReference>
<proteinExistence type="inferred from homology"/>
<dbReference type="InterPro" id="IPR023173">
    <property type="entry name" value="NADPH_Cyt_P450_Rdtase_alpha"/>
</dbReference>
<dbReference type="InterPro" id="IPR029039">
    <property type="entry name" value="Flavoprotein-like_sf"/>
</dbReference>
<evidence type="ECO:0000256" key="5">
    <source>
        <dbReference type="ARBA" id="ARBA00022630"/>
    </source>
</evidence>
<keyword evidence="6 16" id="KW-0288">FMN</keyword>
<evidence type="ECO:0000256" key="9">
    <source>
        <dbReference type="ARBA" id="ARBA00022857"/>
    </source>
</evidence>
<accession>A0A395S2A9</accession>
<dbReference type="Gene3D" id="1.20.990.10">
    <property type="entry name" value="NADPH-cytochrome p450 Reductase, Chain A, domain 3"/>
    <property type="match status" value="1"/>
</dbReference>
<reference evidence="20 21" key="1">
    <citation type="journal article" date="2018" name="PLoS Pathog.">
        <title>Evolution of structural diversity of trichothecenes, a family of toxins produced by plant pathogenic and entomopathogenic fungi.</title>
        <authorList>
            <person name="Proctor R.H."/>
            <person name="McCormick S.P."/>
            <person name="Kim H.S."/>
            <person name="Cardoza R.E."/>
            <person name="Stanley A.M."/>
            <person name="Lindo L."/>
            <person name="Kelly A."/>
            <person name="Brown D.W."/>
            <person name="Lee T."/>
            <person name="Vaughan M.M."/>
            <person name="Alexander N.J."/>
            <person name="Busman M."/>
            <person name="Gutierrez S."/>
        </authorList>
    </citation>
    <scope>NUCLEOTIDE SEQUENCE [LARGE SCALE GENOMIC DNA]</scope>
    <source>
        <strain evidence="20 21">NRRL 3299</strain>
    </source>
</reference>
<dbReference type="EC" id="1.6.2.4" evidence="16"/>
<dbReference type="GO" id="GO:0003958">
    <property type="term" value="F:NADPH-hemoprotein reductase activity"/>
    <property type="evidence" value="ECO:0007669"/>
    <property type="project" value="UniProtKB-UniRule"/>
</dbReference>
<dbReference type="InterPro" id="IPR017972">
    <property type="entry name" value="Cyt_P450_CS"/>
</dbReference>
<dbReference type="Pfam" id="PF00175">
    <property type="entry name" value="NAD_binding_1"/>
    <property type="match status" value="1"/>
</dbReference>
<dbReference type="GO" id="GO:0020037">
    <property type="term" value="F:heme binding"/>
    <property type="evidence" value="ECO:0007669"/>
    <property type="project" value="UniProtKB-UniRule"/>
</dbReference>
<sequence length="1063" mass="118829">MPEKAKTSNSNTTPIPEPPALPLLDHIAEFKTSTFLSDIYRLRLPEGKTSVMVGSNKLVNEVCDETRFQKSVNSELSEVRNLANDGLFTAKPGEENWGIAHRILMPAFGPVSIRGMFDEMYDIASQLALKWARQGSSLPILAAEDFTRLAFDTVALCSMDFRFNSFYRDSPHPFIDNMAGVLLESGNRFSRPAIAKLFYRAATKKYFKDIKMMRDVADEVVQARKSNPDNKKKDLLAAMMNGVDPKTGKKMNDTSIVDNLITFLIAGHETTSGTLAFLFYSLLKNPDCYQKAQSEVDEIIGRGPITVEKIFKLTYVPAALRETLRLCSPIPGVAMEAVEDTLLDNRYPVKKGEVISPFFTRAHVDPRVYGEDAHVFRPERMLDENFERLQKEFPNCWKPFGNGARACIGRPFAWQEMLLAVALLLQNFNFSMADPSYNLRIMETLTVKPKDFYIKAALRHGMSPLALEHQLRRTSGEPVTSEIRAVGERRSTDSNGKGKPLNIFYGSNSGTCESLARRLAAEASSHGFNASVVECLDFAKENIPDNGPVVIITSSYEGQPPDNAAHFVSWLKNLEGSSLEKVSYALFGVGNREWTHTFHKVPKLVDLALKKNGAKEIAEIGLTDTSDRDPFTDFESWEDNVLWPALQKGVVAKPRELGPRSDLAVKISTPRSSTLRQDVNQAIVTATRDLSGSGVPLKKHIEIRLPSGSSYRAGDYLCVLPINPRETVSRVFRHFSLSWDAVITIEGEKQVALPMSQPTSAFDILSAYVELSQPATRRNILTLAEFTSDEETKKQLGELANEKLQDEITKKRVSVMDLLERFLKIESPLASFLGMLPPMRIRQYSISSSPLKNPRHVSVSYSILDEPSLSGQGRHIGVATNYLSGLKPNEVVHIAIRPSHVAFHLPLTPETTPIICIAAGAGIGPFRAFIEERAEQLAAGRKLAPALLFYGSHGKADDLYREEFDAWEKEGAVIVKRAYSRETAEETQGCRYVQHRMVKEKDQIGELWEQGAKLYVCGSRELGNAVEETCIELLKETNDMDDEVARNFIEEMRNERFVTDVFT</sequence>
<dbReference type="Gene3D" id="2.40.30.10">
    <property type="entry name" value="Translation factors"/>
    <property type="match status" value="1"/>
</dbReference>
<comment type="cofactor">
    <cofactor evidence="16">
        <name>FAD</name>
        <dbReference type="ChEBI" id="CHEBI:57692"/>
    </cofactor>
    <cofactor evidence="16">
        <name>FMN</name>
        <dbReference type="ChEBI" id="CHEBI:58210"/>
    </cofactor>
</comment>
<dbReference type="InterPro" id="IPR017927">
    <property type="entry name" value="FAD-bd_FR_type"/>
</dbReference>
<dbReference type="InterPro" id="IPR039261">
    <property type="entry name" value="FNR_nucleotide-bd"/>
</dbReference>
<evidence type="ECO:0000256" key="16">
    <source>
        <dbReference type="PIRNR" id="PIRNR000209"/>
    </source>
</evidence>
<keyword evidence="4 16" id="KW-0349">Heme</keyword>
<dbReference type="GO" id="GO:0005829">
    <property type="term" value="C:cytosol"/>
    <property type="evidence" value="ECO:0007669"/>
    <property type="project" value="TreeGrafter"/>
</dbReference>
<comment type="cofactor">
    <cofactor evidence="1 16 17">
        <name>heme</name>
        <dbReference type="ChEBI" id="CHEBI:30413"/>
    </cofactor>
</comment>
<evidence type="ECO:0000256" key="4">
    <source>
        <dbReference type="ARBA" id="ARBA00022617"/>
    </source>
</evidence>
<evidence type="ECO:0000256" key="2">
    <source>
        <dbReference type="ARBA" id="ARBA00010018"/>
    </source>
</evidence>
<evidence type="ECO:0000259" key="18">
    <source>
        <dbReference type="PROSITE" id="PS50902"/>
    </source>
</evidence>
<keyword evidence="8 16" id="KW-0274">FAD</keyword>
<dbReference type="Pfam" id="PF00667">
    <property type="entry name" value="FAD_binding_1"/>
    <property type="match status" value="1"/>
</dbReference>
<dbReference type="InterPro" id="IPR008254">
    <property type="entry name" value="Flavodoxin/NO_synth"/>
</dbReference>
<keyword evidence="13 16" id="KW-0503">Monooxygenase</keyword>
<dbReference type="PIRSF" id="PIRSF000209">
    <property type="entry name" value="Bifunctional_P450_P450R"/>
    <property type="match status" value="1"/>
</dbReference>
<keyword evidence="10 16" id="KW-0249">Electron transport</keyword>
<dbReference type="Gene3D" id="3.40.50.80">
    <property type="entry name" value="Nucleotide-binding domain of ferredoxin-NADP reductase (FNR) module"/>
    <property type="match status" value="1"/>
</dbReference>
<protein>
    <recommendedName>
        <fullName evidence="16">Bifunctional cytochrome P450/NADPH--P450 reductase</fullName>
    </recommendedName>
    <domain>
        <recommendedName>
            <fullName evidence="16">Cytochrome P450</fullName>
            <ecNumber evidence="16">1.14.14.1</ecNumber>
        </recommendedName>
    </domain>
    <domain>
        <recommendedName>
            <fullName evidence="16">NADPH--cytochrome P450 reductase</fullName>
            <ecNumber evidence="16">1.6.2.4</ecNumber>
        </recommendedName>
    </domain>
</protein>
<dbReference type="SUPFAM" id="SSF52343">
    <property type="entry name" value="Ferredoxin reductase-like, C-terminal NADP-linked domain"/>
    <property type="match status" value="1"/>
</dbReference>
<gene>
    <name evidence="20" type="ORF">FSPOR_6809</name>
</gene>
<feature type="domain" description="Flavodoxin-like" evidence="18">
    <location>
        <begin position="501"/>
        <end position="642"/>
    </location>
</feature>
<organism evidence="20 21">
    <name type="scientific">Fusarium sporotrichioides</name>
    <dbReference type="NCBI Taxonomy" id="5514"/>
    <lineage>
        <taxon>Eukaryota</taxon>
        <taxon>Fungi</taxon>
        <taxon>Dikarya</taxon>
        <taxon>Ascomycota</taxon>
        <taxon>Pezizomycotina</taxon>
        <taxon>Sordariomycetes</taxon>
        <taxon>Hypocreomycetidae</taxon>
        <taxon>Hypocreales</taxon>
        <taxon>Nectriaceae</taxon>
        <taxon>Fusarium</taxon>
    </lineage>
</organism>
<keyword evidence="3 16" id="KW-0813">Transport</keyword>
<evidence type="ECO:0000313" key="21">
    <source>
        <dbReference type="Proteomes" id="UP000266152"/>
    </source>
</evidence>
<keyword evidence="21" id="KW-1185">Reference proteome</keyword>
<keyword evidence="9 16" id="KW-0521">NADP</keyword>
<evidence type="ECO:0000256" key="13">
    <source>
        <dbReference type="ARBA" id="ARBA00023033"/>
    </source>
</evidence>
<dbReference type="CDD" id="cd11068">
    <property type="entry name" value="CYP120A1"/>
    <property type="match status" value="1"/>
</dbReference>
<evidence type="ECO:0000256" key="17">
    <source>
        <dbReference type="PIRSR" id="PIRSR000209-1"/>
    </source>
</evidence>
<dbReference type="PROSITE" id="PS00086">
    <property type="entry name" value="CYTOCHROME_P450"/>
    <property type="match status" value="1"/>
</dbReference>
<comment type="catalytic activity">
    <reaction evidence="15 16">
        <text>2 oxidized [cytochrome P450] + NADPH = 2 reduced [cytochrome P450] + NADP(+) + H(+)</text>
        <dbReference type="Rhea" id="RHEA:24040"/>
        <dbReference type="Rhea" id="RHEA-COMP:14627"/>
        <dbReference type="Rhea" id="RHEA-COMP:14628"/>
        <dbReference type="ChEBI" id="CHEBI:15378"/>
        <dbReference type="ChEBI" id="CHEBI:55376"/>
        <dbReference type="ChEBI" id="CHEBI:57783"/>
        <dbReference type="ChEBI" id="CHEBI:58349"/>
        <dbReference type="ChEBI" id="CHEBI:60344"/>
        <dbReference type="EC" id="1.6.2.4"/>
    </reaction>
</comment>
<keyword evidence="11 16" id="KW-0560">Oxidoreductase</keyword>
<dbReference type="AlphaFoldDB" id="A0A395S2A9"/>
<dbReference type="EC" id="1.14.14.1" evidence="16"/>
<dbReference type="Gene3D" id="1.10.630.10">
    <property type="entry name" value="Cytochrome P450"/>
    <property type="match status" value="1"/>
</dbReference>
<keyword evidence="12 16" id="KW-0408">Iron</keyword>
<evidence type="ECO:0000256" key="1">
    <source>
        <dbReference type="ARBA" id="ARBA00001971"/>
    </source>
</evidence>
<dbReference type="PANTHER" id="PTHR19384">
    <property type="entry name" value="NITRIC OXIDE SYNTHASE-RELATED"/>
    <property type="match status" value="1"/>
</dbReference>
<dbReference type="SUPFAM" id="SSF63380">
    <property type="entry name" value="Riboflavin synthase domain-like"/>
    <property type="match status" value="1"/>
</dbReference>
<dbReference type="Gene3D" id="3.40.50.360">
    <property type="match status" value="1"/>
</dbReference>
<dbReference type="PROSITE" id="PS50902">
    <property type="entry name" value="FLAVODOXIN_LIKE"/>
    <property type="match status" value="1"/>
</dbReference>
<dbReference type="InterPro" id="IPR001433">
    <property type="entry name" value="OxRdtase_FAD/NAD-bd"/>
</dbReference>
<evidence type="ECO:0000256" key="12">
    <source>
        <dbReference type="ARBA" id="ARBA00023004"/>
    </source>
</evidence>
<dbReference type="GO" id="GO:0050660">
    <property type="term" value="F:flavin adenine dinucleotide binding"/>
    <property type="evidence" value="ECO:0007669"/>
    <property type="project" value="TreeGrafter"/>
</dbReference>
<comment type="catalytic activity">
    <reaction evidence="14 16">
        <text>an organic molecule + reduced [NADPH--hemoprotein reductase] + O2 = an alcohol + oxidized [NADPH--hemoprotein reductase] + H2O + H(+)</text>
        <dbReference type="Rhea" id="RHEA:17149"/>
        <dbReference type="Rhea" id="RHEA-COMP:11964"/>
        <dbReference type="Rhea" id="RHEA-COMP:11965"/>
        <dbReference type="ChEBI" id="CHEBI:15377"/>
        <dbReference type="ChEBI" id="CHEBI:15378"/>
        <dbReference type="ChEBI" id="CHEBI:15379"/>
        <dbReference type="ChEBI" id="CHEBI:30879"/>
        <dbReference type="ChEBI" id="CHEBI:57618"/>
        <dbReference type="ChEBI" id="CHEBI:58210"/>
        <dbReference type="ChEBI" id="CHEBI:142491"/>
        <dbReference type="EC" id="1.14.14.1"/>
    </reaction>
</comment>
<dbReference type="Pfam" id="PF00067">
    <property type="entry name" value="p450"/>
    <property type="match status" value="1"/>
</dbReference>
<evidence type="ECO:0000256" key="7">
    <source>
        <dbReference type="ARBA" id="ARBA00022723"/>
    </source>
</evidence>
<comment type="caution">
    <text evidence="20">The sequence shown here is derived from an EMBL/GenBank/DDBJ whole genome shotgun (WGS) entry which is preliminary data.</text>
</comment>
<comment type="similarity">
    <text evidence="2 16">In the N-terminal section; belongs to the cytochrome P450 family.</text>
</comment>
<dbReference type="PRINTS" id="PR00385">
    <property type="entry name" value="P450"/>
</dbReference>
<evidence type="ECO:0000256" key="3">
    <source>
        <dbReference type="ARBA" id="ARBA00022448"/>
    </source>
</evidence>
<evidence type="ECO:0000259" key="19">
    <source>
        <dbReference type="PROSITE" id="PS51384"/>
    </source>
</evidence>
<dbReference type="PANTHER" id="PTHR19384:SF127">
    <property type="entry name" value="BIFUNCTIONAL CYTOCHROME P450_NADPH--P450 REDUCTASE"/>
    <property type="match status" value="1"/>
</dbReference>
<dbReference type="SUPFAM" id="SSF48264">
    <property type="entry name" value="Cytochrome P450"/>
    <property type="match status" value="1"/>
</dbReference>
<evidence type="ECO:0000256" key="15">
    <source>
        <dbReference type="ARBA" id="ARBA00049342"/>
    </source>
</evidence>
<dbReference type="GO" id="GO:0010181">
    <property type="term" value="F:FMN binding"/>
    <property type="evidence" value="ECO:0007669"/>
    <property type="project" value="UniProtKB-UniRule"/>
</dbReference>
<dbReference type="InterPro" id="IPR017938">
    <property type="entry name" value="Riboflavin_synthase-like_b-brl"/>
</dbReference>
<dbReference type="Proteomes" id="UP000266152">
    <property type="component" value="Unassembled WGS sequence"/>
</dbReference>
<dbReference type="GO" id="GO:0070330">
    <property type="term" value="F:aromatase activity"/>
    <property type="evidence" value="ECO:0007669"/>
    <property type="project" value="UniProtKB-UniRule"/>
</dbReference>
<name>A0A395S2A9_FUSSP</name>
<evidence type="ECO:0000256" key="11">
    <source>
        <dbReference type="ARBA" id="ARBA00023002"/>
    </source>
</evidence>
<evidence type="ECO:0000256" key="6">
    <source>
        <dbReference type="ARBA" id="ARBA00022643"/>
    </source>
</evidence>
<dbReference type="FunFam" id="1.10.630.10:FF:000040">
    <property type="entry name" value="Bifunctional cytochrome P450/NADPH--P450 reductase"/>
    <property type="match status" value="1"/>
</dbReference>